<dbReference type="EMBL" id="WEGH01000006">
    <property type="protein sequence ID" value="MQY09452.1"/>
    <property type="molecule type" value="Genomic_DNA"/>
</dbReference>
<accession>A0A7K0C8N2</accession>
<organism evidence="3 4">
    <name type="scientific">Actinomadura macrotermitis</name>
    <dbReference type="NCBI Taxonomy" id="2585200"/>
    <lineage>
        <taxon>Bacteria</taxon>
        <taxon>Bacillati</taxon>
        <taxon>Actinomycetota</taxon>
        <taxon>Actinomycetes</taxon>
        <taxon>Streptosporangiales</taxon>
        <taxon>Thermomonosporaceae</taxon>
        <taxon>Actinomadura</taxon>
    </lineage>
</organism>
<protein>
    <recommendedName>
        <fullName evidence="5">Thioesterase family protein</fullName>
    </recommendedName>
</protein>
<gene>
    <name evidence="3" type="ORF">ACRB68_75780</name>
</gene>
<dbReference type="PANTHER" id="PTHR38110">
    <property type="entry name" value="CHROMOSOME 23, WHOLE GENOME SHOTGUN SEQUENCE"/>
    <property type="match status" value="1"/>
</dbReference>
<evidence type="ECO:0000259" key="1">
    <source>
        <dbReference type="Pfam" id="PF13622"/>
    </source>
</evidence>
<dbReference type="SUPFAM" id="SSF54637">
    <property type="entry name" value="Thioesterase/thiol ester dehydrase-isomerase"/>
    <property type="match status" value="2"/>
</dbReference>
<comment type="caution">
    <text evidence="3">The sequence shown here is derived from an EMBL/GenBank/DDBJ whole genome shotgun (WGS) entry which is preliminary data.</text>
</comment>
<dbReference type="Gene3D" id="2.40.160.210">
    <property type="entry name" value="Acyl-CoA thioesterase, double hotdog domain"/>
    <property type="match status" value="1"/>
</dbReference>
<dbReference type="AlphaFoldDB" id="A0A7K0C8N2"/>
<evidence type="ECO:0000313" key="4">
    <source>
        <dbReference type="Proteomes" id="UP000487268"/>
    </source>
</evidence>
<evidence type="ECO:0008006" key="5">
    <source>
        <dbReference type="Google" id="ProtNLM"/>
    </source>
</evidence>
<dbReference type="InterPro" id="IPR049449">
    <property type="entry name" value="TesB_ACOT8-like_N"/>
</dbReference>
<dbReference type="PANTHER" id="PTHR38110:SF1">
    <property type="entry name" value="THIOESTERASE DOMAIN-CONTAINING PROTEIN"/>
    <property type="match status" value="1"/>
</dbReference>
<dbReference type="InterPro" id="IPR049450">
    <property type="entry name" value="ACOT8-like_C"/>
</dbReference>
<dbReference type="OrthoDB" id="5418286at2"/>
<dbReference type="RefSeq" id="WP_153541372.1">
    <property type="nucleotide sequence ID" value="NZ_WEGH01000006.1"/>
</dbReference>
<dbReference type="Pfam" id="PF13622">
    <property type="entry name" value="4HBT_3"/>
    <property type="match status" value="1"/>
</dbReference>
<evidence type="ECO:0000259" key="2">
    <source>
        <dbReference type="Pfam" id="PF20789"/>
    </source>
</evidence>
<dbReference type="InterPro" id="IPR029069">
    <property type="entry name" value="HotDog_dom_sf"/>
</dbReference>
<name>A0A7K0C8N2_9ACTN</name>
<keyword evidence="4" id="KW-1185">Reference proteome</keyword>
<feature type="domain" description="Acyl-CoA thioesterase-like N-terminal HotDog" evidence="1">
    <location>
        <begin position="24"/>
        <end position="106"/>
    </location>
</feature>
<dbReference type="InterPro" id="IPR042171">
    <property type="entry name" value="Acyl-CoA_hotdog"/>
</dbReference>
<feature type="domain" description="Acyl-CoA thioesterase-like C-terminal" evidence="2">
    <location>
        <begin position="128"/>
        <end position="262"/>
    </location>
</feature>
<dbReference type="InterPro" id="IPR052389">
    <property type="entry name" value="Sec_Metab_Biosynth-Assoc"/>
</dbReference>
<sequence length="264" mass="27740">MTYRFDADTRVVPAAGPRWSAEVDPGWATIGGAPNGGYLFAIALAAAAQAAPAQRLLSATAHFLRPGAAGAAEIDVEPVKIGRLTSTVAAALRQDGKERVRVLAMYGDAAALDGPAELAIEPPAIPGPDECAAPSAELALALEAHIALRYDYRVPAVSRWVGGAGPGTAALDGWIRFADGREPDLAALPLLVDAFPPVLGELVGPVHVPTMELTVHLRQEPAPGWIQARLESRQLAGGLVEEDAYLWDSKGRLVAMSRQLGLRR</sequence>
<dbReference type="Proteomes" id="UP000487268">
    <property type="component" value="Unassembled WGS sequence"/>
</dbReference>
<proteinExistence type="predicted"/>
<reference evidence="3 4" key="1">
    <citation type="submission" date="2019-10" db="EMBL/GenBank/DDBJ databases">
        <title>Actinomadura rubteroloni sp. nov. and Actinomadura macrotermitis sp. nov., isolated from the gut of fungus growing-termite Macrotermes natalensis.</title>
        <authorList>
            <person name="Benndorf R."/>
            <person name="Martin K."/>
            <person name="Kuefner M."/>
            <person name="De Beer W."/>
            <person name="Kaster A.-K."/>
            <person name="Vollmers J."/>
            <person name="Poulsen M."/>
            <person name="Beemelmanns C."/>
        </authorList>
    </citation>
    <scope>NUCLEOTIDE SEQUENCE [LARGE SCALE GENOMIC DNA]</scope>
    <source>
        <strain evidence="3 4">RB68</strain>
    </source>
</reference>
<evidence type="ECO:0000313" key="3">
    <source>
        <dbReference type="EMBL" id="MQY09452.1"/>
    </source>
</evidence>
<dbReference type="Pfam" id="PF20789">
    <property type="entry name" value="4HBT_3C"/>
    <property type="match status" value="1"/>
</dbReference>